<feature type="compositionally biased region" description="Polar residues" evidence="15">
    <location>
        <begin position="24"/>
        <end position="35"/>
    </location>
</feature>
<dbReference type="Pfam" id="PF21342">
    <property type="entry name" value="SoxA-TsdA_cyt-c"/>
    <property type="match status" value="2"/>
</dbReference>
<sequence length="290" mass="32115">MPSVRYPLAFAAVATLALAVSPRAQDTSSSTPRVQETSERPAWQEHGIKPQSPDSPFEEVVSGLYFRSKETQAMQADDFNNPGFLAVEQGEELWSKVDGAAGKSCASCHNDAASTMKGIAAAYPKWNEKLAKPVNLEQRINICRSGALKAEPWAFGSPELTAMTTYIRNQSRGMPVAVKVDGPMTPWFERGKALYYQRNGQLDLACASCHQSNHGKYLRADFLSQGQSNGFPVYRLRDQRLVPLHERMEGCMQDVRATPYKPLSDEFIALETYVAWRGLGLPVETPAVRN</sequence>
<evidence type="ECO:0000256" key="12">
    <source>
        <dbReference type="ARBA" id="ARBA00048077"/>
    </source>
</evidence>
<evidence type="ECO:0000256" key="15">
    <source>
        <dbReference type="SAM" id="MobiDB-lite"/>
    </source>
</evidence>
<dbReference type="PIRSF" id="PIRSF038455">
    <property type="entry name" value="SoxA"/>
    <property type="match status" value="1"/>
</dbReference>
<feature type="signal peptide" evidence="16">
    <location>
        <begin position="1"/>
        <end position="19"/>
    </location>
</feature>
<evidence type="ECO:0000256" key="6">
    <source>
        <dbReference type="ARBA" id="ARBA00022723"/>
    </source>
</evidence>
<evidence type="ECO:0000256" key="7">
    <source>
        <dbReference type="ARBA" id="ARBA00022729"/>
    </source>
</evidence>
<comment type="subcellular location">
    <subcellularLocation>
        <location evidence="1 14">Periplasm</location>
    </subcellularLocation>
</comment>
<comment type="similarity">
    <text evidence="11 14">Belongs to the SoxA family.</text>
</comment>
<evidence type="ECO:0000256" key="1">
    <source>
        <dbReference type="ARBA" id="ARBA00004418"/>
    </source>
</evidence>
<keyword evidence="7 16" id="KW-0732">Signal</keyword>
<dbReference type="NCBIfam" id="TIGR04484">
    <property type="entry name" value="thiosulf_SoxA"/>
    <property type="match status" value="1"/>
</dbReference>
<evidence type="ECO:0000256" key="10">
    <source>
        <dbReference type="ARBA" id="ARBA00023004"/>
    </source>
</evidence>
<reference evidence="18 19" key="1">
    <citation type="journal article" date="2012" name="Genet. Mol. Biol.">
        <title>Analysis of 16S rRNA and mxaF genes revealing insights into Methylobacterium niche-specific plant association.</title>
        <authorList>
            <person name="Dourado M.N."/>
            <person name="Andreote F.D."/>
            <person name="Dini-Andreote F."/>
            <person name="Conti R."/>
            <person name="Araujo J.M."/>
            <person name="Araujo W.L."/>
        </authorList>
    </citation>
    <scope>NUCLEOTIDE SEQUENCE [LARGE SCALE GENOMIC DNA]</scope>
    <source>
        <strain evidence="18 19">SR1.6/4</strain>
    </source>
</reference>
<evidence type="ECO:0000256" key="5">
    <source>
        <dbReference type="ARBA" id="ARBA00022679"/>
    </source>
</evidence>
<keyword evidence="9 14" id="KW-0249">Electron transport</keyword>
<keyword evidence="5 14" id="KW-0808">Transferase</keyword>
<dbReference type="InterPro" id="IPR009056">
    <property type="entry name" value="Cyt_c-like_dom"/>
</dbReference>
<evidence type="ECO:0000256" key="11">
    <source>
        <dbReference type="ARBA" id="ARBA00025746"/>
    </source>
</evidence>
<evidence type="ECO:0000313" key="18">
    <source>
        <dbReference type="EMBL" id="MEE7459730.1"/>
    </source>
</evidence>
<evidence type="ECO:0000256" key="16">
    <source>
        <dbReference type="SAM" id="SignalP"/>
    </source>
</evidence>
<feature type="chain" id="PRO_5046866897" description="SoxAX cytochrome complex subunit A" evidence="16">
    <location>
        <begin position="20"/>
        <end position="290"/>
    </location>
</feature>
<keyword evidence="4 14" id="KW-0349">Heme</keyword>
<evidence type="ECO:0000256" key="2">
    <source>
        <dbReference type="ARBA" id="ARBA00011530"/>
    </source>
</evidence>
<dbReference type="InterPro" id="IPR025710">
    <property type="entry name" value="SoxA"/>
</dbReference>
<dbReference type="EC" id="2.8.5.2" evidence="14"/>
<evidence type="ECO:0000256" key="13">
    <source>
        <dbReference type="ARBA" id="ARBA00048423"/>
    </source>
</evidence>
<keyword evidence="8 14" id="KW-0574">Periplasm</keyword>
<feature type="region of interest" description="Disordered" evidence="15">
    <location>
        <begin position="21"/>
        <end position="56"/>
    </location>
</feature>
<dbReference type="SUPFAM" id="SSF46626">
    <property type="entry name" value="Cytochrome c"/>
    <property type="match status" value="2"/>
</dbReference>
<dbReference type="InterPro" id="IPR036909">
    <property type="entry name" value="Cyt_c-like_dom_sf"/>
</dbReference>
<keyword evidence="6 14" id="KW-0479">Metal-binding</keyword>
<name>A0ABU7TGT6_9HYPH</name>
<comment type="catalytic activity">
    <reaction evidence="12 14">
        <text>L-cysteinyl-[SoxY protein] + thiosulfate + 2 Fe(III)-[cytochrome c] = S-sulfosulfanyl-L-cysteinyl-[SoxY protein] + 2 Fe(II)-[cytochrome c] + 2 H(+)</text>
        <dbReference type="Rhea" id="RHEA:56720"/>
        <dbReference type="Rhea" id="RHEA-COMP:10350"/>
        <dbReference type="Rhea" id="RHEA-COMP:14328"/>
        <dbReference type="Rhea" id="RHEA-COMP:14399"/>
        <dbReference type="Rhea" id="RHEA-COMP:14691"/>
        <dbReference type="ChEBI" id="CHEBI:15378"/>
        <dbReference type="ChEBI" id="CHEBI:29033"/>
        <dbReference type="ChEBI" id="CHEBI:29034"/>
        <dbReference type="ChEBI" id="CHEBI:29950"/>
        <dbReference type="ChEBI" id="CHEBI:33542"/>
        <dbReference type="ChEBI" id="CHEBI:139321"/>
        <dbReference type="EC" id="2.8.5.2"/>
    </reaction>
</comment>
<evidence type="ECO:0000256" key="3">
    <source>
        <dbReference type="ARBA" id="ARBA00022448"/>
    </source>
</evidence>
<dbReference type="Proteomes" id="UP001349262">
    <property type="component" value="Unassembled WGS sequence"/>
</dbReference>
<keyword evidence="19" id="KW-1185">Reference proteome</keyword>
<gene>
    <name evidence="18" type="primary">soxA</name>
    <name evidence="18" type="ORF">MRSR164_24025</name>
</gene>
<comment type="catalytic activity">
    <reaction evidence="13 14">
        <text>S-sulfanyl-L-cysteinyl-[SoxY protein] + thiosulfate + 2 Fe(III)-[cytochrome c] = S-(2-sulfodisulfanyl)-L-cysteinyl-[SoxY protein] + 2 Fe(II)-[cytochrome c] + 2 H(+)</text>
        <dbReference type="Rhea" id="RHEA:51224"/>
        <dbReference type="Rhea" id="RHEA-COMP:10350"/>
        <dbReference type="Rhea" id="RHEA-COMP:14399"/>
        <dbReference type="Rhea" id="RHEA-COMP:14689"/>
        <dbReference type="Rhea" id="RHEA-COMP:14690"/>
        <dbReference type="ChEBI" id="CHEBI:15378"/>
        <dbReference type="ChEBI" id="CHEBI:29033"/>
        <dbReference type="ChEBI" id="CHEBI:29034"/>
        <dbReference type="ChEBI" id="CHEBI:33542"/>
        <dbReference type="ChEBI" id="CHEBI:61963"/>
        <dbReference type="ChEBI" id="CHEBI:140664"/>
        <dbReference type="EC" id="2.8.5.2"/>
    </reaction>
</comment>
<evidence type="ECO:0000256" key="4">
    <source>
        <dbReference type="ARBA" id="ARBA00022617"/>
    </source>
</evidence>
<proteinExistence type="inferred from homology"/>
<comment type="subunit">
    <text evidence="2 14">Heterodimer of SoxA and SoxX.</text>
</comment>
<evidence type="ECO:0000256" key="14">
    <source>
        <dbReference type="PIRNR" id="PIRNR038455"/>
    </source>
</evidence>
<evidence type="ECO:0000259" key="17">
    <source>
        <dbReference type="PROSITE" id="PS51007"/>
    </source>
</evidence>
<dbReference type="Gene3D" id="1.10.760.10">
    <property type="entry name" value="Cytochrome c-like domain"/>
    <property type="match status" value="2"/>
</dbReference>
<evidence type="ECO:0000256" key="9">
    <source>
        <dbReference type="ARBA" id="ARBA00022982"/>
    </source>
</evidence>
<dbReference type="PROSITE" id="PS51007">
    <property type="entry name" value="CYTC"/>
    <property type="match status" value="1"/>
</dbReference>
<keyword evidence="3 14" id="KW-0813">Transport</keyword>
<comment type="caution">
    <text evidence="18">The sequence shown here is derived from an EMBL/GenBank/DDBJ whole genome shotgun (WGS) entry which is preliminary data.</text>
</comment>
<accession>A0ABU7TGT6</accession>
<organism evidence="18 19">
    <name type="scientific">Methylobacterium radiotolerans</name>
    <dbReference type="NCBI Taxonomy" id="31998"/>
    <lineage>
        <taxon>Bacteria</taxon>
        <taxon>Pseudomonadati</taxon>
        <taxon>Pseudomonadota</taxon>
        <taxon>Alphaproteobacteria</taxon>
        <taxon>Hyphomicrobiales</taxon>
        <taxon>Methylobacteriaceae</taxon>
        <taxon>Methylobacterium</taxon>
    </lineage>
</organism>
<evidence type="ECO:0000313" key="19">
    <source>
        <dbReference type="Proteomes" id="UP001349262"/>
    </source>
</evidence>
<dbReference type="EMBL" id="MLBY01000005">
    <property type="protein sequence ID" value="MEE7459730.1"/>
    <property type="molecule type" value="Genomic_DNA"/>
</dbReference>
<keyword evidence="10 14" id="KW-0408">Iron</keyword>
<feature type="compositionally biased region" description="Basic and acidic residues" evidence="15">
    <location>
        <begin position="36"/>
        <end position="48"/>
    </location>
</feature>
<protein>
    <recommendedName>
        <fullName evidence="14">SoxAX cytochrome complex subunit A</fullName>
        <ecNumber evidence="14">2.8.5.2</ecNumber>
    </recommendedName>
    <alternativeName>
        <fullName evidence="14">Protein SoxA</fullName>
    </alternativeName>
    <alternativeName>
        <fullName evidence="14">Sulfur oxidizing protein A</fullName>
    </alternativeName>
    <alternativeName>
        <fullName evidence="14">Thiosulfate-oxidizing multienzyme system protein SoxA</fullName>
    </alternativeName>
</protein>
<feature type="domain" description="Cytochrome c" evidence="17">
    <location>
        <begin position="85"/>
        <end position="171"/>
    </location>
</feature>
<evidence type="ECO:0000256" key="8">
    <source>
        <dbReference type="ARBA" id="ARBA00022764"/>
    </source>
</evidence>